<keyword evidence="1" id="KW-0433">Leucine-rich repeat</keyword>
<dbReference type="InterPro" id="IPR050216">
    <property type="entry name" value="LRR_domain-containing"/>
</dbReference>
<gene>
    <name evidence="8" type="ORF">Cni_G12891</name>
</gene>
<dbReference type="FunFam" id="3.80.10.10:FF:000610">
    <property type="entry name" value="Plant intracellular Ras-group-related LRR protein 9"/>
    <property type="match status" value="1"/>
</dbReference>
<evidence type="ECO:0000256" key="6">
    <source>
        <dbReference type="SAM" id="Coils"/>
    </source>
</evidence>
<evidence type="ECO:0000256" key="4">
    <source>
        <dbReference type="ARBA" id="ARBA00023786"/>
    </source>
</evidence>
<dbReference type="Proteomes" id="UP001327560">
    <property type="component" value="Chromosome 4"/>
</dbReference>
<dbReference type="Pfam" id="PF13855">
    <property type="entry name" value="LRR_8"/>
    <property type="match status" value="2"/>
</dbReference>
<evidence type="ECO:0000313" key="9">
    <source>
        <dbReference type="Proteomes" id="UP001327560"/>
    </source>
</evidence>
<evidence type="ECO:0000256" key="2">
    <source>
        <dbReference type="ARBA" id="ARBA00022737"/>
    </source>
</evidence>
<feature type="coiled-coil region" evidence="6">
    <location>
        <begin position="154"/>
        <end position="181"/>
    </location>
</feature>
<dbReference type="InterPro" id="IPR001611">
    <property type="entry name" value="Leu-rich_rpt"/>
</dbReference>
<proteinExistence type="inferred from homology"/>
<keyword evidence="3 6" id="KW-0175">Coiled coil</keyword>
<dbReference type="SMART" id="SM00369">
    <property type="entry name" value="LRR_TYP"/>
    <property type="match status" value="6"/>
</dbReference>
<evidence type="ECO:0000256" key="5">
    <source>
        <dbReference type="ARBA" id="ARBA00037519"/>
    </source>
</evidence>
<accession>A0AAQ3QD85</accession>
<protein>
    <submittedName>
        <fullName evidence="8">Uncharacterized protein</fullName>
    </submittedName>
</protein>
<evidence type="ECO:0000256" key="1">
    <source>
        <dbReference type="ARBA" id="ARBA00022614"/>
    </source>
</evidence>
<comment type="similarity">
    <text evidence="4">Belongs to the SHOC2 family.</text>
</comment>
<evidence type="ECO:0000256" key="3">
    <source>
        <dbReference type="ARBA" id="ARBA00023054"/>
    </source>
</evidence>
<dbReference type="PANTHER" id="PTHR48051">
    <property type="match status" value="1"/>
</dbReference>
<organism evidence="8 9">
    <name type="scientific">Canna indica</name>
    <name type="common">Indian-shot</name>
    <dbReference type="NCBI Taxonomy" id="4628"/>
    <lineage>
        <taxon>Eukaryota</taxon>
        <taxon>Viridiplantae</taxon>
        <taxon>Streptophyta</taxon>
        <taxon>Embryophyta</taxon>
        <taxon>Tracheophyta</taxon>
        <taxon>Spermatophyta</taxon>
        <taxon>Magnoliopsida</taxon>
        <taxon>Liliopsida</taxon>
        <taxon>Zingiberales</taxon>
        <taxon>Cannaceae</taxon>
        <taxon>Canna</taxon>
    </lineage>
</organism>
<evidence type="ECO:0000313" key="8">
    <source>
        <dbReference type="EMBL" id="WOL04170.1"/>
    </source>
</evidence>
<sequence>MDPNPNSFPILSYVMSRLPKVGSFKSPQFPLDQHDIEQPPPSDHPRHRREDDVELMERLPRLQHPALLASMAAAISDVAQTRSVLRSLGERPDHETIDAARARIAEVDEDLYRQIEEIALAPCPDGADPDQWRAKQEKECRARAEREKVSLRAMIQLEEMHESYERLLRDAEARLVKMYEAGSTEDSKEGSSMGQEEEMEVRANDEVIAILQEGSKKCLESVDLSGRQLKYLPEAFGRLRGLISLNLSNNQLESIPDAISGLECLEVLRLASNTLTSLPDSIGLLLSLKILDVSGNKLKCLPDSISKCRTLVELDASYNELTYLPTNIGYELQNLQKLLIHLNKIRSLPTSVCEMISLRLLDAHFNELRGLPHAIGKLSNLEILNLSSNFSDLQELPATFGDLMSLRELDLSNNQIHELPDTFGRLDKLVKLNLDQNPVVIPPKEVVADGVEAVKEYMAKRWLDILLEEERKSMAEETTPAETGWLTRSASLLNTWVSGVSEGVTGYLGAGQRSFKGQKSFKDPYLDQQL</sequence>
<dbReference type="PROSITE" id="PS51450">
    <property type="entry name" value="LRR"/>
    <property type="match status" value="4"/>
</dbReference>
<dbReference type="GO" id="GO:0055046">
    <property type="term" value="P:microgametogenesis"/>
    <property type="evidence" value="ECO:0007669"/>
    <property type="project" value="UniProtKB-ARBA"/>
</dbReference>
<dbReference type="FunFam" id="3.80.10.10:FF:000746">
    <property type="entry name" value="Plant intracellular Ras-group-related LRR protein 2"/>
    <property type="match status" value="1"/>
</dbReference>
<reference evidence="8 9" key="1">
    <citation type="submission" date="2023-10" db="EMBL/GenBank/DDBJ databases">
        <title>Chromosome-scale genome assembly provides insights into flower coloration mechanisms of Canna indica.</title>
        <authorList>
            <person name="Li C."/>
        </authorList>
    </citation>
    <scope>NUCLEOTIDE SEQUENCE [LARGE SCALE GENOMIC DNA]</scope>
    <source>
        <tissue evidence="8">Flower</tissue>
    </source>
</reference>
<dbReference type="PRINTS" id="PR00019">
    <property type="entry name" value="LEURICHRPT"/>
</dbReference>
<comment type="function">
    <text evidence="5">Leucine-rich repeat protein that likely mediates protein interactions, possibly in the context of signal transduction.</text>
</comment>
<keyword evidence="2" id="KW-0677">Repeat</keyword>
<feature type="region of interest" description="Disordered" evidence="7">
    <location>
        <begin position="24"/>
        <end position="50"/>
    </location>
</feature>
<dbReference type="GO" id="GO:0005737">
    <property type="term" value="C:cytoplasm"/>
    <property type="evidence" value="ECO:0007669"/>
    <property type="project" value="TreeGrafter"/>
</dbReference>
<dbReference type="PANTHER" id="PTHR48051:SF54">
    <property type="entry name" value="LEUCINE-RICH REPEAT-CONTAINING PROTEIN"/>
    <property type="match status" value="1"/>
</dbReference>
<dbReference type="EMBL" id="CP136893">
    <property type="protein sequence ID" value="WOL04170.1"/>
    <property type="molecule type" value="Genomic_DNA"/>
</dbReference>
<dbReference type="SUPFAM" id="SSF52058">
    <property type="entry name" value="L domain-like"/>
    <property type="match status" value="1"/>
</dbReference>
<dbReference type="Pfam" id="PF00560">
    <property type="entry name" value="LRR_1"/>
    <property type="match status" value="1"/>
</dbReference>
<dbReference type="InterPro" id="IPR032675">
    <property type="entry name" value="LRR_dom_sf"/>
</dbReference>
<dbReference type="Gene3D" id="3.80.10.10">
    <property type="entry name" value="Ribonuclease Inhibitor"/>
    <property type="match status" value="3"/>
</dbReference>
<dbReference type="SMART" id="SM00364">
    <property type="entry name" value="LRR_BAC"/>
    <property type="match status" value="8"/>
</dbReference>
<evidence type="ECO:0000256" key="7">
    <source>
        <dbReference type="SAM" id="MobiDB-lite"/>
    </source>
</evidence>
<name>A0AAQ3QD85_9LILI</name>
<dbReference type="AlphaFoldDB" id="A0AAQ3QD85"/>
<keyword evidence="9" id="KW-1185">Reference proteome</keyword>
<dbReference type="InterPro" id="IPR003591">
    <property type="entry name" value="Leu-rich_rpt_typical-subtyp"/>
</dbReference>